<keyword evidence="4" id="KW-1133">Transmembrane helix</keyword>
<evidence type="ECO:0000256" key="2">
    <source>
        <dbReference type="SAM" id="Coils"/>
    </source>
</evidence>
<accession>A0A6H3F9R0</accession>
<keyword evidence="6" id="KW-1185">Reference proteome</keyword>
<dbReference type="SUPFAM" id="SSF48452">
    <property type="entry name" value="TPR-like"/>
    <property type="match status" value="1"/>
</dbReference>
<name>A0A6H3F9R0_9BACT</name>
<sequence length="910" mass="103218">MAQLSQLLARLPECREVRMSATGHVLWVCWQGTLAPAVGQTLLNYGGMQVGEAAEQSLWFFFTDDVFLALARLQVWGNFNELAVGVELMPGRLQMGRRREATVLLDAALQNQEMLVTDQLDVWVHPKSREGRGTMPGISFERHAARQGMAAADWSGMVVDVRMPYASTQSWFAILHPLGSPLDKAFQAGWSAMFKRVEALLQQLKIKFIVHETFVMLALENLLMLRTFMRDYLHSFDKEHGEGAHWPCVCVLADRNNLNFNSELPKKIGLQWDKLMPDFPYLSYRNAYLLGEGFTVQDLRYTGEQMSVDNWCNVLLDENSLSGRSIPLLMPGQLTAGNGVGCFYCGVHSHTAEQCPTRACPPSRAQVWDDLAGMDLESINEGFRQTELALAEQGVAAYPALLAGGGPAATVLAAVLDLNGACQLRNVPRRWLYRSHDPDTEGENPARDDSPAWVLLDALAGAGPDELADLEKRITQTIARHQRDPRLRMVLAFTQVERGELERALGSFREAASLTPSPALQAWNEFLQARLAEEQGQFGSAIEQYTQVWRVMPQWREVRYRGMVCKVKMGFAEPVLDQIVKLVREDPTYFNRVLIDPALERGRLLILSALYELWEEARKKAEAERVCINELRARLEAWFPADHPVQLQMGERLGNLEALSNVSNYMAFLKVVADRPTLESELDAAIAQQVEDLRNRYKYYLDILQEIRDEASWFPFPTALRDFSREFNEAAGIINRAFACNFREAASFKQVQAEAPRLAELLRELRKRLQNLRMVRDGTLFGLTMARTFIWVEAVGLLLCFIGVPVVVFWGDALRLGWLKQILGADQWSIQKVLILIVSVVALGLAALRTTLTFDRKREKLLEQAREQREQAQRARLEKIKRQRRAEAEKAERERSALAAREMKKQRDRA</sequence>
<evidence type="ECO:0000313" key="5">
    <source>
        <dbReference type="EMBL" id="TBH78742.1"/>
    </source>
</evidence>
<feature type="repeat" description="TPR" evidence="1">
    <location>
        <begin position="485"/>
        <end position="518"/>
    </location>
</feature>
<gene>
    <name evidence="5" type="ORF">EB812_09930</name>
</gene>
<organism evidence="5 6">
    <name type="scientific">Desulfovibrio legallii</name>
    <dbReference type="NCBI Taxonomy" id="571438"/>
    <lineage>
        <taxon>Bacteria</taxon>
        <taxon>Pseudomonadati</taxon>
        <taxon>Thermodesulfobacteriota</taxon>
        <taxon>Desulfovibrionia</taxon>
        <taxon>Desulfovibrionales</taxon>
        <taxon>Desulfovibrionaceae</taxon>
        <taxon>Desulfovibrio</taxon>
    </lineage>
</organism>
<keyword evidence="1" id="KW-0802">TPR repeat</keyword>
<proteinExistence type="predicted"/>
<dbReference type="Gene3D" id="1.25.40.10">
    <property type="entry name" value="Tetratricopeptide repeat domain"/>
    <property type="match status" value="1"/>
</dbReference>
<feature type="transmembrane region" description="Helical" evidence="4">
    <location>
        <begin position="830"/>
        <end position="848"/>
    </location>
</feature>
<evidence type="ECO:0000256" key="3">
    <source>
        <dbReference type="SAM" id="MobiDB-lite"/>
    </source>
</evidence>
<protein>
    <submittedName>
        <fullName evidence="5">Uncharacterized protein</fullName>
    </submittedName>
</protein>
<evidence type="ECO:0000256" key="4">
    <source>
        <dbReference type="SAM" id="Phobius"/>
    </source>
</evidence>
<keyword evidence="2" id="KW-0175">Coiled coil</keyword>
<dbReference type="Proteomes" id="UP000292919">
    <property type="component" value="Unassembled WGS sequence"/>
</dbReference>
<keyword evidence="4" id="KW-0812">Transmembrane</keyword>
<feature type="coiled-coil region" evidence="2">
    <location>
        <begin position="748"/>
        <end position="775"/>
    </location>
</feature>
<evidence type="ECO:0000256" key="1">
    <source>
        <dbReference type="PROSITE-ProRule" id="PRU00339"/>
    </source>
</evidence>
<comment type="caution">
    <text evidence="5">The sequence shown here is derived from an EMBL/GenBank/DDBJ whole genome shotgun (WGS) entry which is preliminary data.</text>
</comment>
<dbReference type="PROSITE" id="PS50005">
    <property type="entry name" value="TPR"/>
    <property type="match status" value="1"/>
</dbReference>
<dbReference type="InterPro" id="IPR019734">
    <property type="entry name" value="TPR_rpt"/>
</dbReference>
<dbReference type="InterPro" id="IPR011990">
    <property type="entry name" value="TPR-like_helical_dom_sf"/>
</dbReference>
<reference evidence="5 6" key="1">
    <citation type="submission" date="2018-12" db="EMBL/GenBank/DDBJ databases">
        <title>First genome draft of Desulfovibrio legallis sp. nov.</title>
        <authorList>
            <person name="Ben Dhia O."/>
            <person name="Najjari A."/>
            <person name="Ferjani R."/>
            <person name="Fhoula I."/>
            <person name="Fardeau M.-L."/>
            <person name="Boudabbous A."/>
            <person name="Ouzari H.I."/>
        </authorList>
    </citation>
    <scope>NUCLEOTIDE SEQUENCE [LARGE SCALE GENOMIC DNA]</scope>
    <source>
        <strain evidence="5 6">H1T</strain>
    </source>
</reference>
<feature type="region of interest" description="Disordered" evidence="3">
    <location>
        <begin position="881"/>
        <end position="910"/>
    </location>
</feature>
<feature type="transmembrane region" description="Helical" evidence="4">
    <location>
        <begin position="789"/>
        <end position="810"/>
    </location>
</feature>
<dbReference type="RefSeq" id="WP_118229490.1">
    <property type="nucleotide sequence ID" value="NZ_DBFBQU010000160.1"/>
</dbReference>
<dbReference type="EMBL" id="SIXC01000013">
    <property type="protein sequence ID" value="TBH78742.1"/>
    <property type="molecule type" value="Genomic_DNA"/>
</dbReference>
<keyword evidence="4" id="KW-0472">Membrane</keyword>
<evidence type="ECO:0000313" key="6">
    <source>
        <dbReference type="Proteomes" id="UP000292919"/>
    </source>
</evidence>
<dbReference type="AlphaFoldDB" id="A0A6H3F9R0"/>